<dbReference type="Proteomes" id="UP001501867">
    <property type="component" value="Unassembled WGS sequence"/>
</dbReference>
<comment type="caution">
    <text evidence="2">The sequence shown here is derived from an EMBL/GenBank/DDBJ whole genome shotgun (WGS) entry which is preliminary data.</text>
</comment>
<keyword evidence="1" id="KW-0472">Membrane</keyword>
<dbReference type="RefSeq" id="WP_344167837.1">
    <property type="nucleotide sequence ID" value="NZ_BAAABV010000028.1"/>
</dbReference>
<protein>
    <recommendedName>
        <fullName evidence="4">ABC transporter permease</fullName>
    </recommendedName>
</protein>
<accession>A0ABP3FLJ9</accession>
<sequence>MTAPAPAPARPAATPPGPRRLRGLAWLLVRQHRAALILCAAAVLLGSIWMLYRRAEMLDVLHSAGWPARPGDSIDETVRNRAGNDLDSFGNNLAFLALLFGVFLGAPLLSTDREQGTARLVTTQSVPRGRWLRWKLCFALALPALTTGVLSLLYGWWWRSAGPLAPADWLNGSLFGSSGPVLVATALFTTSLGIAIGALVHRAVPAMTLTFLVSGVALFAGDVLKSGLATPRRLVSPLGSPVPSSLRDVVQVDQWVGTASGRLYGWSTCVHDASPENCRAARGIINGVWEYFGPDQMAGMQWSAAGVLLGLSAVLTGAVLRWTRPGTP</sequence>
<keyword evidence="1" id="KW-1133">Transmembrane helix</keyword>
<organism evidence="2 3">
    <name type="scientific">Streptomyces polychromogenes</name>
    <dbReference type="NCBI Taxonomy" id="67342"/>
    <lineage>
        <taxon>Bacteria</taxon>
        <taxon>Bacillati</taxon>
        <taxon>Actinomycetota</taxon>
        <taxon>Actinomycetes</taxon>
        <taxon>Kitasatosporales</taxon>
        <taxon>Streptomycetaceae</taxon>
        <taxon>Streptomyces</taxon>
    </lineage>
</organism>
<keyword evidence="1" id="KW-0812">Transmembrane</keyword>
<dbReference type="EMBL" id="BAAABV010000028">
    <property type="protein sequence ID" value="GAA0319022.1"/>
    <property type="molecule type" value="Genomic_DNA"/>
</dbReference>
<feature type="transmembrane region" description="Helical" evidence="1">
    <location>
        <begin position="34"/>
        <end position="52"/>
    </location>
</feature>
<feature type="transmembrane region" description="Helical" evidence="1">
    <location>
        <begin position="93"/>
        <end position="111"/>
    </location>
</feature>
<evidence type="ECO:0008006" key="4">
    <source>
        <dbReference type="Google" id="ProtNLM"/>
    </source>
</evidence>
<evidence type="ECO:0000313" key="3">
    <source>
        <dbReference type="Proteomes" id="UP001501867"/>
    </source>
</evidence>
<name>A0ABP3FLJ9_9ACTN</name>
<proteinExistence type="predicted"/>
<feature type="transmembrane region" description="Helical" evidence="1">
    <location>
        <begin position="206"/>
        <end position="224"/>
    </location>
</feature>
<evidence type="ECO:0000313" key="2">
    <source>
        <dbReference type="EMBL" id="GAA0319022.1"/>
    </source>
</evidence>
<evidence type="ECO:0000256" key="1">
    <source>
        <dbReference type="SAM" id="Phobius"/>
    </source>
</evidence>
<gene>
    <name evidence="2" type="ORF">GCM10010302_67700</name>
</gene>
<reference evidence="3" key="1">
    <citation type="journal article" date="2019" name="Int. J. Syst. Evol. Microbiol.">
        <title>The Global Catalogue of Microorganisms (GCM) 10K type strain sequencing project: providing services to taxonomists for standard genome sequencing and annotation.</title>
        <authorList>
            <consortium name="The Broad Institute Genomics Platform"/>
            <consortium name="The Broad Institute Genome Sequencing Center for Infectious Disease"/>
            <person name="Wu L."/>
            <person name="Ma J."/>
        </authorList>
    </citation>
    <scope>NUCLEOTIDE SEQUENCE [LARGE SCALE GENOMIC DNA]</scope>
    <source>
        <strain evidence="3">JCM 4505</strain>
    </source>
</reference>
<feature type="transmembrane region" description="Helical" evidence="1">
    <location>
        <begin position="132"/>
        <end position="157"/>
    </location>
</feature>
<keyword evidence="3" id="KW-1185">Reference proteome</keyword>
<feature type="transmembrane region" description="Helical" evidence="1">
    <location>
        <begin position="177"/>
        <end position="199"/>
    </location>
</feature>
<feature type="transmembrane region" description="Helical" evidence="1">
    <location>
        <begin position="302"/>
        <end position="322"/>
    </location>
</feature>